<dbReference type="InterPro" id="IPR050215">
    <property type="entry name" value="Thiolase-like_sf_Thiolase"/>
</dbReference>
<dbReference type="Gene3D" id="3.40.47.10">
    <property type="match status" value="1"/>
</dbReference>
<keyword evidence="3 4" id="KW-0012">Acyltransferase</keyword>
<proteinExistence type="inferred from homology"/>
<dbReference type="Pfam" id="PF02803">
    <property type="entry name" value="Thiolase_C"/>
    <property type="match status" value="1"/>
</dbReference>
<accession>A0ABU2L2W1</accession>
<feature type="domain" description="Thiolase N-terminal" evidence="5">
    <location>
        <begin position="8"/>
        <end position="266"/>
    </location>
</feature>
<gene>
    <name evidence="7" type="ORF">RM780_01850</name>
</gene>
<protein>
    <submittedName>
        <fullName evidence="7">Acetyl-CoA C-acyltransferase</fullName>
    </submittedName>
</protein>
<dbReference type="SUPFAM" id="SSF53901">
    <property type="entry name" value="Thiolase-like"/>
    <property type="match status" value="2"/>
</dbReference>
<dbReference type="Proteomes" id="UP001183388">
    <property type="component" value="Unassembled WGS sequence"/>
</dbReference>
<evidence type="ECO:0000313" key="7">
    <source>
        <dbReference type="EMBL" id="MDT0305707.1"/>
    </source>
</evidence>
<dbReference type="PANTHER" id="PTHR43853">
    <property type="entry name" value="3-KETOACYL-COA THIOLASE, PEROXISOMAL"/>
    <property type="match status" value="1"/>
</dbReference>
<keyword evidence="2 4" id="KW-0808">Transferase</keyword>
<comment type="similarity">
    <text evidence="1 4">Belongs to the thiolase-like superfamily. Thiolase family.</text>
</comment>
<evidence type="ECO:0000313" key="8">
    <source>
        <dbReference type="Proteomes" id="UP001183388"/>
    </source>
</evidence>
<keyword evidence="8" id="KW-1185">Reference proteome</keyword>
<evidence type="ECO:0000256" key="2">
    <source>
        <dbReference type="ARBA" id="ARBA00022679"/>
    </source>
</evidence>
<dbReference type="InterPro" id="IPR020613">
    <property type="entry name" value="Thiolase_CS"/>
</dbReference>
<evidence type="ECO:0000256" key="4">
    <source>
        <dbReference type="RuleBase" id="RU003557"/>
    </source>
</evidence>
<dbReference type="CDD" id="cd00751">
    <property type="entry name" value="thiolase"/>
    <property type="match status" value="1"/>
</dbReference>
<dbReference type="InterPro" id="IPR016039">
    <property type="entry name" value="Thiolase-like"/>
</dbReference>
<dbReference type="NCBIfam" id="TIGR01930">
    <property type="entry name" value="AcCoA-C-Actrans"/>
    <property type="match status" value="1"/>
</dbReference>
<dbReference type="InterPro" id="IPR002155">
    <property type="entry name" value="Thiolase"/>
</dbReference>
<dbReference type="InterPro" id="IPR020617">
    <property type="entry name" value="Thiolase_C"/>
</dbReference>
<evidence type="ECO:0000259" key="5">
    <source>
        <dbReference type="Pfam" id="PF00108"/>
    </source>
</evidence>
<dbReference type="EMBL" id="JAVREN010000002">
    <property type="protein sequence ID" value="MDT0305707.1"/>
    <property type="molecule type" value="Genomic_DNA"/>
</dbReference>
<dbReference type="PROSITE" id="PS00737">
    <property type="entry name" value="THIOLASE_2"/>
    <property type="match status" value="1"/>
</dbReference>
<feature type="domain" description="Thiolase C-terminal" evidence="6">
    <location>
        <begin position="275"/>
        <end position="397"/>
    </location>
</feature>
<dbReference type="InterPro" id="IPR020616">
    <property type="entry name" value="Thiolase_N"/>
</dbReference>
<evidence type="ECO:0000256" key="3">
    <source>
        <dbReference type="ARBA" id="ARBA00023315"/>
    </source>
</evidence>
<dbReference type="Pfam" id="PF00108">
    <property type="entry name" value="Thiolase_N"/>
    <property type="match status" value="1"/>
</dbReference>
<evidence type="ECO:0000259" key="6">
    <source>
        <dbReference type="Pfam" id="PF02803"/>
    </source>
</evidence>
<evidence type="ECO:0000256" key="1">
    <source>
        <dbReference type="ARBA" id="ARBA00010982"/>
    </source>
</evidence>
<organism evidence="7 8">
    <name type="scientific">Streptomyces boetiae</name>
    <dbReference type="NCBI Taxonomy" id="3075541"/>
    <lineage>
        <taxon>Bacteria</taxon>
        <taxon>Bacillati</taxon>
        <taxon>Actinomycetota</taxon>
        <taxon>Actinomycetes</taxon>
        <taxon>Kitasatosporales</taxon>
        <taxon>Streptomycetaceae</taxon>
        <taxon>Streptomyces</taxon>
    </lineage>
</organism>
<dbReference type="PIRSF" id="PIRSF000429">
    <property type="entry name" value="Ac-CoA_Ac_transf"/>
    <property type="match status" value="1"/>
</dbReference>
<comment type="caution">
    <text evidence="7">The sequence shown here is derived from an EMBL/GenBank/DDBJ whole genome shotgun (WGS) entry which is preliminary data.</text>
</comment>
<sequence>MPRTVRDVVFVDGVRTPFGKAGPKGIYHETRADDLVIKCIRELLRRNPQLPPERIDEVAVAATTQIGDQGLTIGRTAAILAGLPNTVPGYAIDRMCAGALTAVTTTAGAIAFGSADIAIAGGVEHMGRHPMGESVDPNPRFVAEKLVDESALFMGMTAENLHDRFPHLTKARADEYAVRSQEKAAKAYADGKIQADLVPISVRRTNAEGGETGWGLATADEPMRPGTTLENLATLKTPFRPHGRVTAGNAAGLNDGATASVIASEDVARELGLPVKMRLVNFAFAGVEPEVMGYGPVPATEKALAKAGLTIDDIGLFEINEAFAVQVLALLDHYGIADDDPRVNQYGGAIAFGHPLASSGVRLMAQLARQFEDHTEVRYGLTTMCVGFGMGATVIWENPHWEGK</sequence>
<dbReference type="RefSeq" id="WP_311628619.1">
    <property type="nucleotide sequence ID" value="NZ_JAVREN010000002.1"/>
</dbReference>
<name>A0ABU2L2W1_9ACTN</name>
<reference evidence="8" key="1">
    <citation type="submission" date="2023-07" db="EMBL/GenBank/DDBJ databases">
        <title>30 novel species of actinomycetes from the DSMZ collection.</title>
        <authorList>
            <person name="Nouioui I."/>
        </authorList>
    </citation>
    <scope>NUCLEOTIDE SEQUENCE [LARGE SCALE GENOMIC DNA]</scope>
    <source>
        <strain evidence="8">DSM 44917</strain>
    </source>
</reference>
<dbReference type="PANTHER" id="PTHR43853:SF2">
    <property type="entry name" value="3-OXOADIPYL-COA_3-OXO-5,6-DEHYDROSUBERYL-COA THIOLASE"/>
    <property type="match status" value="1"/>
</dbReference>